<dbReference type="Gene3D" id="3.40.50.1000">
    <property type="entry name" value="HAD superfamily/HAD-like"/>
    <property type="match status" value="1"/>
</dbReference>
<dbReference type="SUPFAM" id="SSF52540">
    <property type="entry name" value="P-loop containing nucleoside triphosphate hydrolases"/>
    <property type="match status" value="1"/>
</dbReference>
<dbReference type="PANTHER" id="PTHR43316">
    <property type="entry name" value="HYDROLASE, HALOACID DELAHOGENASE-RELATED"/>
    <property type="match status" value="1"/>
</dbReference>
<dbReference type="NCBIfam" id="TIGR01549">
    <property type="entry name" value="HAD-SF-IA-v1"/>
    <property type="match status" value="1"/>
</dbReference>
<dbReference type="InterPro" id="IPR006439">
    <property type="entry name" value="HAD-SF_hydro_IA"/>
</dbReference>
<dbReference type="Pfam" id="PF00702">
    <property type="entry name" value="Hydrolase"/>
    <property type="match status" value="1"/>
</dbReference>
<gene>
    <name evidence="2" type="ORF">CYMTET_25321</name>
</gene>
<name>A0AAE0FTY7_9CHLO</name>
<reference evidence="2 3" key="1">
    <citation type="journal article" date="2015" name="Genome Biol. Evol.">
        <title>Comparative Genomics of a Bacterivorous Green Alga Reveals Evolutionary Causalities and Consequences of Phago-Mixotrophic Mode of Nutrition.</title>
        <authorList>
            <person name="Burns J.A."/>
            <person name="Paasch A."/>
            <person name="Narechania A."/>
            <person name="Kim E."/>
        </authorList>
    </citation>
    <scope>NUCLEOTIDE SEQUENCE [LARGE SCALE GENOMIC DNA]</scope>
    <source>
        <strain evidence="2 3">PLY_AMNH</strain>
    </source>
</reference>
<sequence length="498" mass="54573">MSGAILASSADNTVPALLSLVGRRATGKSSVAEQLRRFGFPVYSSDACLQRLCSNGGEGVSILRDLYPELIDDEQVNEAKILTKIALDGHIIAENIHAALAPWLTADLQLALRSARGHWLLVTDDPTSHSCAARLEGGDTHSMHLVDVTCNSAVQQQRLDLCHPDWSKEVLDAMVSIVPEASNEAPRLVVDTSHAALAPMRAQVAQIVEDLTQKNPRAWSNWIHGCVRQSTPQRQIRLITFDLDDTLYPVMPPLLHAAQHLNALVQQKLPRSAAHHGDVGLRMREDMKHKLRSEPLLGHDLTEIRRQVLLEWAEAHGDDVAVVDHVMEEFIAVRSQVGKHLFADVLPTLSALRSAGYRLGAITNGNADLRNNCQELSDYFDFVVSAGDAGAAKPRLAPFLMACALGEVSPSEVLHVGDNLEADVYGALKCGIRAAFLNREASTSIQVEDIIQEHGNMSDEVEMTLPFVKYHIFFLSGHVHIPWLALLDPFYASSGKKA</sequence>
<dbReference type="SFLD" id="SFLDS00003">
    <property type="entry name" value="Haloacid_Dehalogenase"/>
    <property type="match status" value="1"/>
</dbReference>
<dbReference type="EMBL" id="LGRX02013484">
    <property type="protein sequence ID" value="KAK3266032.1"/>
    <property type="molecule type" value="Genomic_DNA"/>
</dbReference>
<evidence type="ECO:0000313" key="2">
    <source>
        <dbReference type="EMBL" id="KAK3266032.1"/>
    </source>
</evidence>
<dbReference type="InterPro" id="IPR023214">
    <property type="entry name" value="HAD_sf"/>
</dbReference>
<comment type="caution">
    <text evidence="2">The sequence shown here is derived from an EMBL/GenBank/DDBJ whole genome shotgun (WGS) entry which is preliminary data.</text>
</comment>
<dbReference type="SUPFAM" id="SSF56784">
    <property type="entry name" value="HAD-like"/>
    <property type="match status" value="1"/>
</dbReference>
<dbReference type="GO" id="GO:0016787">
    <property type="term" value="F:hydrolase activity"/>
    <property type="evidence" value="ECO:0007669"/>
    <property type="project" value="UniProtKB-KW"/>
</dbReference>
<protein>
    <submittedName>
        <fullName evidence="2">Uncharacterized protein</fullName>
    </submittedName>
</protein>
<dbReference type="PANTHER" id="PTHR43316:SF8">
    <property type="entry name" value="HAD FAMILY HYDROLASE"/>
    <property type="match status" value="1"/>
</dbReference>
<evidence type="ECO:0000256" key="1">
    <source>
        <dbReference type="ARBA" id="ARBA00022801"/>
    </source>
</evidence>
<dbReference type="Proteomes" id="UP001190700">
    <property type="component" value="Unassembled WGS sequence"/>
</dbReference>
<keyword evidence="1" id="KW-0378">Hydrolase</keyword>
<evidence type="ECO:0000313" key="3">
    <source>
        <dbReference type="Proteomes" id="UP001190700"/>
    </source>
</evidence>
<dbReference type="Gene3D" id="3.40.50.300">
    <property type="entry name" value="P-loop containing nucleotide triphosphate hydrolases"/>
    <property type="match status" value="1"/>
</dbReference>
<dbReference type="SFLD" id="SFLDG01129">
    <property type="entry name" value="C1.5:_HAD__Beta-PGM__Phosphata"/>
    <property type="match status" value="1"/>
</dbReference>
<dbReference type="PRINTS" id="PR00413">
    <property type="entry name" value="HADHALOGNASE"/>
</dbReference>
<dbReference type="InterPro" id="IPR027417">
    <property type="entry name" value="P-loop_NTPase"/>
</dbReference>
<accession>A0AAE0FTY7</accession>
<organism evidence="2 3">
    <name type="scientific">Cymbomonas tetramitiformis</name>
    <dbReference type="NCBI Taxonomy" id="36881"/>
    <lineage>
        <taxon>Eukaryota</taxon>
        <taxon>Viridiplantae</taxon>
        <taxon>Chlorophyta</taxon>
        <taxon>Pyramimonadophyceae</taxon>
        <taxon>Pyramimonadales</taxon>
        <taxon>Pyramimonadaceae</taxon>
        <taxon>Cymbomonas</taxon>
    </lineage>
</organism>
<dbReference type="Gene3D" id="1.20.120.1600">
    <property type="match status" value="1"/>
</dbReference>
<dbReference type="InterPro" id="IPR051540">
    <property type="entry name" value="S-2-haloacid_dehalogenase"/>
</dbReference>
<dbReference type="AlphaFoldDB" id="A0AAE0FTY7"/>
<keyword evidence="3" id="KW-1185">Reference proteome</keyword>
<dbReference type="InterPro" id="IPR036412">
    <property type="entry name" value="HAD-like_sf"/>
</dbReference>
<proteinExistence type="predicted"/>